<gene>
    <name evidence="1" type="ORF">EQ811_16280</name>
</gene>
<sequence length="61" mass="6785">YNQLKKAYGSDFKKVKGTPSDKKSGIFEYQPKKDGLIVSFVITHGRTVEVDIGYEGVTTSK</sequence>
<evidence type="ECO:0000313" key="1">
    <source>
        <dbReference type="EMBL" id="TBW68046.1"/>
    </source>
</evidence>
<dbReference type="AlphaFoldDB" id="A0A7Z7YRV2"/>
<dbReference type="EMBL" id="SCHC01000703">
    <property type="protein sequence ID" value="TBW68046.1"/>
    <property type="molecule type" value="Genomic_DNA"/>
</dbReference>
<organism evidence="1 2">
    <name type="scientific">Staphylococcus capitis</name>
    <dbReference type="NCBI Taxonomy" id="29388"/>
    <lineage>
        <taxon>Bacteria</taxon>
        <taxon>Bacillati</taxon>
        <taxon>Bacillota</taxon>
        <taxon>Bacilli</taxon>
        <taxon>Bacillales</taxon>
        <taxon>Staphylococcaceae</taxon>
        <taxon>Staphylococcus</taxon>
    </lineage>
</organism>
<proteinExistence type="predicted"/>
<reference evidence="1 2" key="1">
    <citation type="journal article" date="2019" name="Sci. Transl. Med.">
        <title>Quorum sensing between bacterial species on the skin protects against epidermal injury in atopic dermatitis.</title>
        <authorList>
            <person name="Williams M.R."/>
        </authorList>
    </citation>
    <scope>NUCLEOTIDE SEQUENCE [LARGE SCALE GENOMIC DNA]</scope>
    <source>
        <strain evidence="1 2">H8</strain>
    </source>
</reference>
<dbReference type="Proteomes" id="UP000291949">
    <property type="component" value="Unassembled WGS sequence"/>
</dbReference>
<accession>A0A7Z7YRV2</accession>
<evidence type="ECO:0000313" key="2">
    <source>
        <dbReference type="Proteomes" id="UP000291949"/>
    </source>
</evidence>
<protein>
    <submittedName>
        <fullName evidence="1">Uncharacterized protein</fullName>
    </submittedName>
</protein>
<comment type="caution">
    <text evidence="1">The sequence shown here is derived from an EMBL/GenBank/DDBJ whole genome shotgun (WGS) entry which is preliminary data.</text>
</comment>
<feature type="non-terminal residue" evidence="1">
    <location>
        <position position="1"/>
    </location>
</feature>
<name>A0A7Z7YRV2_STACP</name>